<accession>A0A6C0KFG6</accession>
<reference evidence="3" key="1">
    <citation type="journal article" date="2020" name="Nature">
        <title>Giant virus diversity and host interactions through global metagenomics.</title>
        <authorList>
            <person name="Schulz F."/>
            <person name="Roux S."/>
            <person name="Paez-Espino D."/>
            <person name="Jungbluth S."/>
            <person name="Walsh D.A."/>
            <person name="Denef V.J."/>
            <person name="McMahon K.D."/>
            <person name="Konstantinidis K.T."/>
            <person name="Eloe-Fadrosh E.A."/>
            <person name="Kyrpides N.C."/>
            <person name="Woyke T."/>
        </authorList>
    </citation>
    <scope>NUCLEOTIDE SEQUENCE</scope>
    <source>
        <strain evidence="3">GVMAG-S-1103017-68</strain>
    </source>
</reference>
<keyword evidence="2" id="KW-1133">Transmembrane helix</keyword>
<name>A0A6C0KFG6_9ZZZZ</name>
<evidence type="ECO:0000256" key="1">
    <source>
        <dbReference type="SAM" id="MobiDB-lite"/>
    </source>
</evidence>
<feature type="transmembrane region" description="Helical" evidence="2">
    <location>
        <begin position="36"/>
        <end position="56"/>
    </location>
</feature>
<protein>
    <submittedName>
        <fullName evidence="3">Uncharacterized protein</fullName>
    </submittedName>
</protein>
<sequence>MDVGSTVALALFVVVVIAAFATLMPSVNPAGTAHKILMTVVVIGTLAFIVLLFVPYKGVTFRSALTGLGRSRRTAGPREAEDDQVAIVPDTPAQQSEPVPEDELAEPTAAQQPIVAAATIATRPAGMRPEEAHRAVADEVQRRNHLQPRTMRQQRESQRRFAAAAVELRPDEYLQPVAGPELSHAKPPQ</sequence>
<feature type="region of interest" description="Disordered" evidence="1">
    <location>
        <begin position="137"/>
        <end position="161"/>
    </location>
</feature>
<proteinExistence type="predicted"/>
<evidence type="ECO:0000256" key="2">
    <source>
        <dbReference type="SAM" id="Phobius"/>
    </source>
</evidence>
<feature type="region of interest" description="Disordered" evidence="1">
    <location>
        <begin position="170"/>
        <end position="189"/>
    </location>
</feature>
<keyword evidence="2" id="KW-0472">Membrane</keyword>
<organism evidence="3">
    <name type="scientific">viral metagenome</name>
    <dbReference type="NCBI Taxonomy" id="1070528"/>
    <lineage>
        <taxon>unclassified sequences</taxon>
        <taxon>metagenomes</taxon>
        <taxon>organismal metagenomes</taxon>
    </lineage>
</organism>
<dbReference type="AlphaFoldDB" id="A0A6C0KFG6"/>
<feature type="transmembrane region" description="Helical" evidence="2">
    <location>
        <begin position="6"/>
        <end position="24"/>
    </location>
</feature>
<evidence type="ECO:0000313" key="3">
    <source>
        <dbReference type="EMBL" id="QHU15430.1"/>
    </source>
</evidence>
<keyword evidence="2" id="KW-0812">Transmembrane</keyword>
<feature type="region of interest" description="Disordered" evidence="1">
    <location>
        <begin position="88"/>
        <end position="108"/>
    </location>
</feature>
<dbReference type="EMBL" id="MN740857">
    <property type="protein sequence ID" value="QHU15430.1"/>
    <property type="molecule type" value="Genomic_DNA"/>
</dbReference>